<accession>A0A835BPC4</accession>
<dbReference type="EMBL" id="JACEFO010001760">
    <property type="protein sequence ID" value="KAF8707270.1"/>
    <property type="molecule type" value="Genomic_DNA"/>
</dbReference>
<keyword evidence="2" id="KW-1185">Reference proteome</keyword>
<reference evidence="1" key="1">
    <citation type="submission" date="2020-07" db="EMBL/GenBank/DDBJ databases">
        <title>Genome sequence and genetic diversity analysis of an under-domesticated orphan crop, white fonio (Digitaria exilis).</title>
        <authorList>
            <person name="Bennetzen J.L."/>
            <person name="Chen S."/>
            <person name="Ma X."/>
            <person name="Wang X."/>
            <person name="Yssel A.E.J."/>
            <person name="Chaluvadi S.R."/>
            <person name="Johnson M."/>
            <person name="Gangashetty P."/>
            <person name="Hamidou F."/>
            <person name="Sanogo M.D."/>
            <person name="Zwaenepoel A."/>
            <person name="Wallace J."/>
            <person name="Van De Peer Y."/>
            <person name="Van Deynze A."/>
        </authorList>
    </citation>
    <scope>NUCLEOTIDE SEQUENCE</scope>
    <source>
        <tissue evidence="1">Leaves</tissue>
    </source>
</reference>
<name>A0A835BPC4_9POAL</name>
<organism evidence="1 2">
    <name type="scientific">Digitaria exilis</name>
    <dbReference type="NCBI Taxonomy" id="1010633"/>
    <lineage>
        <taxon>Eukaryota</taxon>
        <taxon>Viridiplantae</taxon>
        <taxon>Streptophyta</taxon>
        <taxon>Embryophyta</taxon>
        <taxon>Tracheophyta</taxon>
        <taxon>Spermatophyta</taxon>
        <taxon>Magnoliopsida</taxon>
        <taxon>Liliopsida</taxon>
        <taxon>Poales</taxon>
        <taxon>Poaceae</taxon>
        <taxon>PACMAD clade</taxon>
        <taxon>Panicoideae</taxon>
        <taxon>Panicodae</taxon>
        <taxon>Paniceae</taxon>
        <taxon>Anthephorinae</taxon>
        <taxon>Digitaria</taxon>
    </lineage>
</organism>
<gene>
    <name evidence="1" type="ORF">HU200_030278</name>
</gene>
<evidence type="ECO:0000313" key="2">
    <source>
        <dbReference type="Proteomes" id="UP000636709"/>
    </source>
</evidence>
<protein>
    <submittedName>
        <fullName evidence="1">Uncharacterized protein</fullName>
    </submittedName>
</protein>
<evidence type="ECO:0000313" key="1">
    <source>
        <dbReference type="EMBL" id="KAF8707270.1"/>
    </source>
</evidence>
<dbReference type="AlphaFoldDB" id="A0A835BPC4"/>
<dbReference type="Proteomes" id="UP000636709">
    <property type="component" value="Unassembled WGS sequence"/>
</dbReference>
<comment type="caution">
    <text evidence="1">The sequence shown here is derived from an EMBL/GenBank/DDBJ whole genome shotgun (WGS) entry which is preliminary data.</text>
</comment>
<proteinExistence type="predicted"/>
<sequence>MGAKCIYHFATSKIVTKAKPATAACNLHLKNVSSLRSNAGQTALTVTHVAPHLKLPWKVDCIATCMHCCEQYVRTAREIHNKRIDDNFFLLSYILYFMADHRIVYYVARPYYRSSIIGRAHFLVASINCSKCTSAQLDPAPAEAIPPAHHPINHAVITRKVNAAIFNFILFCYVVQHTY</sequence>